<keyword evidence="1 6" id="KW-0328">Glycosyltransferase</keyword>
<evidence type="ECO:0000313" key="7">
    <source>
        <dbReference type="Proteomes" id="UP001557465"/>
    </source>
</evidence>
<dbReference type="SUPFAM" id="SSF53756">
    <property type="entry name" value="UDP-Glycosyltransferase/glycogen phosphorylase"/>
    <property type="match status" value="1"/>
</dbReference>
<dbReference type="Proteomes" id="UP001557465">
    <property type="component" value="Unassembled WGS sequence"/>
</dbReference>
<feature type="compositionally biased region" description="Low complexity" evidence="3">
    <location>
        <begin position="188"/>
        <end position="201"/>
    </location>
</feature>
<feature type="region of interest" description="Disordered" evidence="3">
    <location>
        <begin position="176"/>
        <end position="201"/>
    </location>
</feature>
<name>A0ABV3THX5_9RHOB</name>
<evidence type="ECO:0000259" key="5">
    <source>
        <dbReference type="Pfam" id="PF13439"/>
    </source>
</evidence>
<dbReference type="CDD" id="cd03801">
    <property type="entry name" value="GT4_PimA-like"/>
    <property type="match status" value="1"/>
</dbReference>
<reference evidence="6 7" key="1">
    <citation type="journal article" date="2011" name="Int. J. Syst. Evol. Microbiol.">
        <title>Zhongshania antarctica gen. nov., sp. nov. and Zhongshania guokunii sp. nov., gammaproteobacteria respectively isolated from coastal attached (fast) ice and surface seawater of the Antarctic.</title>
        <authorList>
            <person name="Li H.J."/>
            <person name="Zhang X.Y."/>
            <person name="Chen C.X."/>
            <person name="Zhang Y.J."/>
            <person name="Gao Z.M."/>
            <person name="Yu Y."/>
            <person name="Chen X.L."/>
            <person name="Chen B."/>
            <person name="Zhang Y.Z."/>
        </authorList>
    </citation>
    <scope>NUCLEOTIDE SEQUENCE [LARGE SCALE GENOMIC DNA]</scope>
    <source>
        <strain evidence="6 7">15-R06ZXC-3</strain>
    </source>
</reference>
<dbReference type="GO" id="GO:0016757">
    <property type="term" value="F:glycosyltransferase activity"/>
    <property type="evidence" value="ECO:0007669"/>
    <property type="project" value="UniProtKB-KW"/>
</dbReference>
<dbReference type="InterPro" id="IPR001296">
    <property type="entry name" value="Glyco_trans_1"/>
</dbReference>
<evidence type="ECO:0000313" key="6">
    <source>
        <dbReference type="EMBL" id="MEX1660899.1"/>
    </source>
</evidence>
<dbReference type="EC" id="2.4.-.-" evidence="6"/>
<dbReference type="PANTHER" id="PTHR12526">
    <property type="entry name" value="GLYCOSYLTRANSFERASE"/>
    <property type="match status" value="1"/>
</dbReference>
<comment type="caution">
    <text evidence="6">The sequence shown here is derived from an EMBL/GenBank/DDBJ whole genome shotgun (WGS) entry which is preliminary data.</text>
</comment>
<sequence length="394" mass="42584">MHNNTHKLPDPMPEPSVRHYVAGGTEHGGGIGRLIGYILASHPQNSHDHRVTDTRGPRWDKLRSPFILWGAMALMIKDRLVAPGRVHHLHIAGRGSTARKLVLGACARTLGCTHVLHLHDFDYAADFLRRPIWQRRAIRALFRGADRVIVLGERDRATATELLGVPPRSIGVLHNAVPDPQQGRDAPAKTQATAPQADPQGTPCKIVFLGQLGPRKGVPELLSALAHPNMQSLNWSAVLAGDGPVDEYHAEAERLGLLDRVSLPGWLGSAETRALCERSDILVLPSHGEGMAMAVLEGLAHGLAVVTTRVGAHEEILRDWETCLFVPVGDVEALANALGNLVAHPEMRAKLAQAGRAHYLNALSIDAYVGKLDALHRSVSQGALQRVPTQRGAA</sequence>
<evidence type="ECO:0000256" key="1">
    <source>
        <dbReference type="ARBA" id="ARBA00022676"/>
    </source>
</evidence>
<evidence type="ECO:0000256" key="2">
    <source>
        <dbReference type="ARBA" id="ARBA00022679"/>
    </source>
</evidence>
<proteinExistence type="predicted"/>
<dbReference type="Pfam" id="PF13439">
    <property type="entry name" value="Glyco_transf_4"/>
    <property type="match status" value="1"/>
</dbReference>
<dbReference type="EMBL" id="JBFRYC010000002">
    <property type="protein sequence ID" value="MEX1660899.1"/>
    <property type="molecule type" value="Genomic_DNA"/>
</dbReference>
<keyword evidence="2 6" id="KW-0808">Transferase</keyword>
<dbReference type="Pfam" id="PF00534">
    <property type="entry name" value="Glycos_transf_1"/>
    <property type="match status" value="1"/>
</dbReference>
<accession>A0ABV3THX5</accession>
<dbReference type="InterPro" id="IPR028098">
    <property type="entry name" value="Glyco_trans_4-like_N"/>
</dbReference>
<feature type="domain" description="Glycosyl transferase family 1" evidence="4">
    <location>
        <begin position="200"/>
        <end position="357"/>
    </location>
</feature>
<feature type="domain" description="Glycosyltransferase subfamily 4-like N-terminal" evidence="5">
    <location>
        <begin position="43"/>
        <end position="177"/>
    </location>
</feature>
<dbReference type="PANTHER" id="PTHR12526:SF510">
    <property type="entry name" value="D-INOSITOL 3-PHOSPHATE GLYCOSYLTRANSFERASE"/>
    <property type="match status" value="1"/>
</dbReference>
<dbReference type="RefSeq" id="WP_368391088.1">
    <property type="nucleotide sequence ID" value="NZ_JBFRYC010000002.1"/>
</dbReference>
<evidence type="ECO:0000256" key="3">
    <source>
        <dbReference type="SAM" id="MobiDB-lite"/>
    </source>
</evidence>
<evidence type="ECO:0000259" key="4">
    <source>
        <dbReference type="Pfam" id="PF00534"/>
    </source>
</evidence>
<dbReference type="Gene3D" id="3.40.50.2000">
    <property type="entry name" value="Glycogen Phosphorylase B"/>
    <property type="match status" value="2"/>
</dbReference>
<keyword evidence="7" id="KW-1185">Reference proteome</keyword>
<organism evidence="6 7">
    <name type="scientific">Thioclava arctica</name>
    <dbReference type="NCBI Taxonomy" id="3238301"/>
    <lineage>
        <taxon>Bacteria</taxon>
        <taxon>Pseudomonadati</taxon>
        <taxon>Pseudomonadota</taxon>
        <taxon>Alphaproteobacteria</taxon>
        <taxon>Rhodobacterales</taxon>
        <taxon>Paracoccaceae</taxon>
        <taxon>Thioclava</taxon>
    </lineage>
</organism>
<protein>
    <submittedName>
        <fullName evidence="6">Glycosyltransferase family 4 protein</fullName>
        <ecNumber evidence="6">2.4.-.-</ecNumber>
    </submittedName>
</protein>
<gene>
    <name evidence="6" type="ORF">AB4874_04440</name>
</gene>